<dbReference type="EMBL" id="JBHRYO010000002">
    <property type="protein sequence ID" value="MFC3755983.1"/>
    <property type="molecule type" value="Genomic_DNA"/>
</dbReference>
<dbReference type="RefSeq" id="WP_378169858.1">
    <property type="nucleotide sequence ID" value="NZ_JBHRYO010000002.1"/>
</dbReference>
<dbReference type="SUPFAM" id="SSF53756">
    <property type="entry name" value="UDP-Glycosyltransferase/glycogen phosphorylase"/>
    <property type="match status" value="1"/>
</dbReference>
<evidence type="ECO:0000313" key="1">
    <source>
        <dbReference type="EMBL" id="MFC3755983.1"/>
    </source>
</evidence>
<accession>A0ABV7XSH4</accession>
<protein>
    <recommendedName>
        <fullName evidence="3">Glycosyltransferase</fullName>
    </recommendedName>
</protein>
<evidence type="ECO:0008006" key="3">
    <source>
        <dbReference type="Google" id="ProtNLM"/>
    </source>
</evidence>
<name>A0ABV7XSH4_9FLAO</name>
<sequence length="350" mass="41207">MILFLSEYPLTEKQLKDGFFQRVINIDSYFENEERVYLLISFFNFFNKDVHKIDDKSSFIKCNFFLHFFFIYNLFKKSSLVYIQSLFNTLYTFLFILLVKNKYALDLHGVVIEELELTGKKKLSKIFSLIEGRIYRKLDYVVSVTDQLSNYYKRKYPNVKAKYFKYAILPNNLNTISQNEIVNNSNGEKVKIIYSGNLQKWQNVDLMLTVIKENLFYNFEYTILTGDKNGMIDLLRKHGLDDNEQIKVASVHPSELQDYYQVAHYGFVLRDDIIVNNVACPTKIIEYMCYGIIPIVLSDNIGDFKDLGYDRIDYKQINKELKPKKSIVNMGIIDKLKQTNVFNLPLFDAV</sequence>
<gene>
    <name evidence="1" type="ORF">ACFONJ_08410</name>
</gene>
<comment type="caution">
    <text evidence="1">The sequence shown here is derived from an EMBL/GenBank/DDBJ whole genome shotgun (WGS) entry which is preliminary data.</text>
</comment>
<organism evidence="1 2">
    <name type="scientific">Chryseobacterium tructae</name>
    <dbReference type="NCBI Taxonomy" id="1037380"/>
    <lineage>
        <taxon>Bacteria</taxon>
        <taxon>Pseudomonadati</taxon>
        <taxon>Bacteroidota</taxon>
        <taxon>Flavobacteriia</taxon>
        <taxon>Flavobacteriales</taxon>
        <taxon>Weeksellaceae</taxon>
        <taxon>Chryseobacterium group</taxon>
        <taxon>Chryseobacterium</taxon>
    </lineage>
</organism>
<dbReference type="Proteomes" id="UP001595735">
    <property type="component" value="Unassembled WGS sequence"/>
</dbReference>
<proteinExistence type="predicted"/>
<keyword evidence="2" id="KW-1185">Reference proteome</keyword>
<reference evidence="2" key="1">
    <citation type="journal article" date="2019" name="Int. J. Syst. Evol. Microbiol.">
        <title>The Global Catalogue of Microorganisms (GCM) 10K type strain sequencing project: providing services to taxonomists for standard genome sequencing and annotation.</title>
        <authorList>
            <consortium name="The Broad Institute Genomics Platform"/>
            <consortium name="The Broad Institute Genome Sequencing Center for Infectious Disease"/>
            <person name="Wu L."/>
            <person name="Ma J."/>
        </authorList>
    </citation>
    <scope>NUCLEOTIDE SEQUENCE [LARGE SCALE GENOMIC DNA]</scope>
    <source>
        <strain evidence="2">CECT 7798</strain>
    </source>
</reference>
<evidence type="ECO:0000313" key="2">
    <source>
        <dbReference type="Proteomes" id="UP001595735"/>
    </source>
</evidence>
<dbReference type="Gene3D" id="3.40.50.2000">
    <property type="entry name" value="Glycogen Phosphorylase B"/>
    <property type="match status" value="1"/>
</dbReference>